<feature type="signal peptide" evidence="4">
    <location>
        <begin position="1"/>
        <end position="19"/>
    </location>
</feature>
<name>A0AAP2DBP7_9BACT</name>
<keyword evidence="3" id="KW-0472">Membrane</keyword>
<gene>
    <name evidence="5" type="ORF">KK078_15480</name>
</gene>
<feature type="coiled-coil region" evidence="1">
    <location>
        <begin position="113"/>
        <end position="140"/>
    </location>
</feature>
<keyword evidence="1" id="KW-0175">Coiled coil</keyword>
<keyword evidence="3" id="KW-0812">Transmembrane</keyword>
<feature type="region of interest" description="Disordered" evidence="2">
    <location>
        <begin position="22"/>
        <end position="71"/>
    </location>
</feature>
<feature type="chain" id="PRO_5042816973" evidence="4">
    <location>
        <begin position="20"/>
        <end position="244"/>
    </location>
</feature>
<evidence type="ECO:0000313" key="6">
    <source>
        <dbReference type="Proteomes" id="UP001319180"/>
    </source>
</evidence>
<reference evidence="5 6" key="1">
    <citation type="submission" date="2021-05" db="EMBL/GenBank/DDBJ databases">
        <title>A Polyphasic approach of four new species of the genus Ohtaekwangia: Ohtaekwangia histidinii sp. nov., Ohtaekwangia cretensis sp. nov., Ohtaekwangia indiensis sp. nov., Ohtaekwangia reichenbachii sp. nov. from diverse environment.</title>
        <authorList>
            <person name="Octaviana S."/>
        </authorList>
    </citation>
    <scope>NUCLEOTIDE SEQUENCE [LARGE SCALE GENOMIC DNA]</scope>
    <source>
        <strain evidence="5 6">PWU37</strain>
    </source>
</reference>
<proteinExistence type="predicted"/>
<sequence>MKNFVALVACVLALQCAFAQDTPATTEQTPPATTTPAQQTPAQQTPAPATTAAPKVTKPRQAPVVEPTEDEQASYTLRERFNIMKSKSQSYREYKVVKESVLDGVWKIIRDSIAAKDAALRKAKQDIAALNGQLGGVQNNLKQKEASMTEILYDSTHISVLGIDMEKGTFLTVIAVLLGALAAVVATVIGRMKLMTKTLQEKKLAVNMVTNEYEEYKRKAMDKQTKLSRELQDERNKLAAINRS</sequence>
<evidence type="ECO:0000313" key="5">
    <source>
        <dbReference type="EMBL" id="MBT1687970.1"/>
    </source>
</evidence>
<dbReference type="AlphaFoldDB" id="A0AAP2DBP7"/>
<keyword evidence="6" id="KW-1185">Reference proteome</keyword>
<evidence type="ECO:0000256" key="3">
    <source>
        <dbReference type="SAM" id="Phobius"/>
    </source>
</evidence>
<evidence type="ECO:0000256" key="2">
    <source>
        <dbReference type="SAM" id="MobiDB-lite"/>
    </source>
</evidence>
<accession>A0AAP2DBP7</accession>
<comment type="caution">
    <text evidence="5">The sequence shown here is derived from an EMBL/GenBank/DDBJ whole genome shotgun (WGS) entry which is preliminary data.</text>
</comment>
<dbReference type="Proteomes" id="UP001319180">
    <property type="component" value="Unassembled WGS sequence"/>
</dbReference>
<evidence type="ECO:0000256" key="1">
    <source>
        <dbReference type="SAM" id="Coils"/>
    </source>
</evidence>
<dbReference type="EMBL" id="JAHESC010000021">
    <property type="protein sequence ID" value="MBT1687970.1"/>
    <property type="molecule type" value="Genomic_DNA"/>
</dbReference>
<feature type="coiled-coil region" evidence="1">
    <location>
        <begin position="199"/>
        <end position="244"/>
    </location>
</feature>
<feature type="transmembrane region" description="Helical" evidence="3">
    <location>
        <begin position="170"/>
        <end position="190"/>
    </location>
</feature>
<feature type="compositionally biased region" description="Low complexity" evidence="2">
    <location>
        <begin position="22"/>
        <end position="54"/>
    </location>
</feature>
<dbReference type="RefSeq" id="WP_254091198.1">
    <property type="nucleotide sequence ID" value="NZ_JAHESC010000021.1"/>
</dbReference>
<evidence type="ECO:0000256" key="4">
    <source>
        <dbReference type="SAM" id="SignalP"/>
    </source>
</evidence>
<protein>
    <submittedName>
        <fullName evidence="5">Uncharacterized protein</fullName>
    </submittedName>
</protein>
<keyword evidence="4" id="KW-0732">Signal</keyword>
<organism evidence="5 6">
    <name type="scientific">Dawidia soli</name>
    <dbReference type="NCBI Taxonomy" id="2782352"/>
    <lineage>
        <taxon>Bacteria</taxon>
        <taxon>Pseudomonadati</taxon>
        <taxon>Bacteroidota</taxon>
        <taxon>Cytophagia</taxon>
        <taxon>Cytophagales</taxon>
        <taxon>Chryseotaleaceae</taxon>
        <taxon>Dawidia</taxon>
    </lineage>
</organism>
<keyword evidence="3" id="KW-1133">Transmembrane helix</keyword>